<dbReference type="STRING" id="1963862.B4O97_07635"/>
<dbReference type="AlphaFoldDB" id="A0A1Y1RZ80"/>
<protein>
    <recommendedName>
        <fullName evidence="4">CARDB domain-containing protein</fullName>
    </recommendedName>
</protein>
<dbReference type="Proteomes" id="UP000192343">
    <property type="component" value="Unassembled WGS sequence"/>
</dbReference>
<feature type="region of interest" description="Disordered" evidence="1">
    <location>
        <begin position="947"/>
        <end position="967"/>
    </location>
</feature>
<comment type="caution">
    <text evidence="2">The sequence shown here is derived from an EMBL/GenBank/DDBJ whole genome shotgun (WGS) entry which is preliminary data.</text>
</comment>
<dbReference type="InterPro" id="IPR013783">
    <property type="entry name" value="Ig-like_fold"/>
</dbReference>
<reference evidence="2 3" key="1">
    <citation type="submission" date="2017-03" db="EMBL/GenBank/DDBJ databases">
        <title>Draft Genome sequence of Marispirochaeta sp. strain JC444.</title>
        <authorList>
            <person name="Shivani Y."/>
            <person name="Subhash Y."/>
            <person name="Sasikala C."/>
            <person name="Ramana C."/>
        </authorList>
    </citation>
    <scope>NUCLEOTIDE SEQUENCE [LARGE SCALE GENOMIC DNA]</scope>
    <source>
        <strain evidence="2 3">JC444</strain>
    </source>
</reference>
<organism evidence="2 3">
    <name type="scientific">Marispirochaeta aestuarii</name>
    <dbReference type="NCBI Taxonomy" id="1963862"/>
    <lineage>
        <taxon>Bacteria</taxon>
        <taxon>Pseudomonadati</taxon>
        <taxon>Spirochaetota</taxon>
        <taxon>Spirochaetia</taxon>
        <taxon>Spirochaetales</taxon>
        <taxon>Spirochaetaceae</taxon>
        <taxon>Marispirochaeta</taxon>
    </lineage>
</organism>
<proteinExistence type="predicted"/>
<sequence length="1090" mass="112708">MDGPDGKALSISPTSAVLQIGDSLPVDTSGGIPPYSYGLVSGDGGFTGNVFSAPASPGLTVIRVRDQAGTSVYGEFTINNPGLALGISPASQTVYTGDGINFSPVGGTGPFSFEVTSNGSFSPSAPASGVSSYSYAAGPSDGSNMVTDIITVTDSLGDSATATISVQAKPLSISPEIITVYVNQSITFNAVGGDGAFSFAFMVPAHNQSGGSLAGNVYTAGPTPGTDTVTLTDGYDGRTRPATVTVVDSATSVDYEAGEILNIVSVDILTGSSFDAEFTIINHGTADGSRDINWTVYASTDTSIGGADDRIVASGSISGGLPTGPGSTVRLSDGTGGTWPSEPGDYYLLVEVYAADDLETGDNRNRSAGSTEIVAPLSISPAVASVYVGQSVDFEISGGRGGGTYSYSFSQSDSGSPSMTGDSYTAGNSAGTDVLEVTDNAYGWSDQATIIVSEFPPPPAGDIEYIVDSFTAVDPTPDAGSAMGESFTLLNDGLDDGGTSVNWAAWVSQDNSPGLSGGDRIIDSDSESALAGGDSAVVSLAGFWPATAGTWYLKVREWSDDEVTPNEWFVSAAFSVQPVSAGSDVDYYVSLAPSGGSAQVGDTVSASFTARNQGTDAGSSPVEWSAYISADQVYNAGDILVDSGSFSALGSEASSASIPINEGSWPAAGNWYILVRLQAADEVNTSNNIRASSSTYNVTDPGASDPDYTVSDISMYAPYVTGGSPVEESFSIANIGTNGSENVTWTAYASYNAVPDAGEEIGSGTVGPLNGGQTLSNIPTLGAVWPATPGEYYLIIEVQAPDEINPDDYAVSAGRFTVSDPPDYEIQSVTFPLEAEAGTSVTGGFILENSGSGDGRKNIFWEVFLSFDTGFSDDDLEIGSGSESPLDAGDSFSIHAEDLDISSWPAYGRCYILVRISASDDHILLNNKYISSAVELYFVDSEGADHSGLSNDGSGPSPNPSGTPIPNTQYIGSLEVGQTLVVRGWLDDSALNDKYDTFSFDLEPGISTISSYAVWSTGDDAGALHLWDDFKSDFISADNVADREPDIGSLSVTGWIPPETAYVGIESYEYIVYGNPAYEIPYTIYISGEE</sequence>
<evidence type="ECO:0008006" key="4">
    <source>
        <dbReference type="Google" id="ProtNLM"/>
    </source>
</evidence>
<name>A0A1Y1RZ80_9SPIO</name>
<evidence type="ECO:0000313" key="2">
    <source>
        <dbReference type="EMBL" id="ORC35931.1"/>
    </source>
</evidence>
<accession>A0A1Y1RZ80</accession>
<gene>
    <name evidence="2" type="ORF">B4O97_07635</name>
</gene>
<evidence type="ECO:0000256" key="1">
    <source>
        <dbReference type="SAM" id="MobiDB-lite"/>
    </source>
</evidence>
<feature type="compositionally biased region" description="Low complexity" evidence="1">
    <location>
        <begin position="947"/>
        <end position="956"/>
    </location>
</feature>
<dbReference type="EMBL" id="MWQY01000007">
    <property type="protein sequence ID" value="ORC35931.1"/>
    <property type="molecule type" value="Genomic_DNA"/>
</dbReference>
<dbReference type="Gene3D" id="2.60.40.10">
    <property type="entry name" value="Immunoglobulins"/>
    <property type="match status" value="2"/>
</dbReference>
<evidence type="ECO:0000313" key="3">
    <source>
        <dbReference type="Proteomes" id="UP000192343"/>
    </source>
</evidence>
<keyword evidence="3" id="KW-1185">Reference proteome</keyword>